<evidence type="ECO:0000313" key="2">
    <source>
        <dbReference type="EMBL" id="SQA90156.1"/>
    </source>
</evidence>
<dbReference type="EMBL" id="FUZE01000016">
    <property type="protein sequence ID" value="SKB94967.1"/>
    <property type="molecule type" value="Genomic_DNA"/>
</dbReference>
<dbReference type="Pfam" id="PF13602">
    <property type="entry name" value="ADH_zinc_N_2"/>
    <property type="match status" value="1"/>
</dbReference>
<evidence type="ECO:0000313" key="4">
    <source>
        <dbReference type="Proteomes" id="UP000251937"/>
    </source>
</evidence>
<dbReference type="AlphaFoldDB" id="A0AAX2IL17"/>
<dbReference type="EMBL" id="UAVR01000011">
    <property type="protein sequence ID" value="SQA90156.1"/>
    <property type="molecule type" value="Genomic_DNA"/>
</dbReference>
<proteinExistence type="predicted"/>
<protein>
    <submittedName>
        <fullName evidence="2">NAD(P)H quinone oxidoreductase, PIG3 family</fullName>
    </submittedName>
    <submittedName>
        <fullName evidence="1">Zinc-binding dehydrogenase</fullName>
    </submittedName>
</protein>
<dbReference type="Gene3D" id="3.90.180.10">
    <property type="entry name" value="Medium-chain alcohol dehydrogenases, catalytic domain"/>
    <property type="match status" value="1"/>
</dbReference>
<organism evidence="2 4">
    <name type="scientific">Chryseobacterium balustinum</name>
    <dbReference type="NCBI Taxonomy" id="246"/>
    <lineage>
        <taxon>Bacteria</taxon>
        <taxon>Pseudomonadati</taxon>
        <taxon>Bacteroidota</taxon>
        <taxon>Flavobacteriia</taxon>
        <taxon>Flavobacteriales</taxon>
        <taxon>Weeksellaceae</taxon>
        <taxon>Chryseobacterium group</taxon>
        <taxon>Chryseobacterium</taxon>
    </lineage>
</organism>
<reference evidence="1 3" key="1">
    <citation type="submission" date="2017-02" db="EMBL/GenBank/DDBJ databases">
        <authorList>
            <person name="Varghese N."/>
            <person name="Submissions S."/>
        </authorList>
    </citation>
    <scope>NUCLEOTIDE SEQUENCE [LARGE SCALE GENOMIC DNA]</scope>
    <source>
        <strain evidence="1 3">DSM 16775</strain>
    </source>
</reference>
<reference evidence="2 4" key="2">
    <citation type="submission" date="2018-06" db="EMBL/GenBank/DDBJ databases">
        <authorList>
            <consortium name="Pathogen Informatics"/>
            <person name="Doyle S."/>
        </authorList>
    </citation>
    <scope>NUCLEOTIDE SEQUENCE [LARGE SCALE GENOMIC DNA]</scope>
    <source>
        <strain evidence="2 4">NCTC11212</strain>
    </source>
</reference>
<keyword evidence="3" id="KW-1185">Reference proteome</keyword>
<dbReference type="KEGG" id="cbp:EB354_11270"/>
<dbReference type="Proteomes" id="UP000251937">
    <property type="component" value="Unassembled WGS sequence"/>
</dbReference>
<comment type="caution">
    <text evidence="2">The sequence shown here is derived from an EMBL/GenBank/DDBJ whole genome shotgun (WGS) entry which is preliminary data.</text>
</comment>
<gene>
    <name evidence="2" type="ORF">NCTC11212_02368</name>
    <name evidence="1" type="ORF">SAMN05421800_11610</name>
</gene>
<dbReference type="Proteomes" id="UP000190669">
    <property type="component" value="Unassembled WGS sequence"/>
</dbReference>
<name>A0AAX2IL17_9FLAO</name>
<sequence length="83" mass="9442">MHSEQWSIKDFAPIDYIPAASFVTVYDSGHIRVEGKYFQDFINEIENGNIHPKIKRVFTLEEIVEAHTFMESNSGGGKIVVVL</sequence>
<evidence type="ECO:0000313" key="3">
    <source>
        <dbReference type="Proteomes" id="UP000190669"/>
    </source>
</evidence>
<accession>A0AAX2IL17</accession>
<evidence type="ECO:0000313" key="1">
    <source>
        <dbReference type="EMBL" id="SKB94967.1"/>
    </source>
</evidence>